<dbReference type="PROSITE" id="PS52029">
    <property type="entry name" value="LD_TPASE"/>
    <property type="match status" value="1"/>
</dbReference>
<dbReference type="GO" id="GO:0071972">
    <property type="term" value="F:peptidoglycan L,D-transpeptidase activity"/>
    <property type="evidence" value="ECO:0007669"/>
    <property type="project" value="TreeGrafter"/>
</dbReference>
<dbReference type="RefSeq" id="WP_111158153.1">
    <property type="nucleotide sequence ID" value="NZ_PCDP01000001.1"/>
</dbReference>
<comment type="similarity">
    <text evidence="2">Belongs to the YkuD family.</text>
</comment>
<keyword evidence="9" id="KW-0732">Signal</keyword>
<dbReference type="NCBIfam" id="NF004786">
    <property type="entry name" value="PRK06132.1-3"/>
    <property type="match status" value="1"/>
</dbReference>
<evidence type="ECO:0000256" key="1">
    <source>
        <dbReference type="ARBA" id="ARBA00004752"/>
    </source>
</evidence>
<dbReference type="GO" id="GO:0008360">
    <property type="term" value="P:regulation of cell shape"/>
    <property type="evidence" value="ECO:0007669"/>
    <property type="project" value="UniProtKB-UniRule"/>
</dbReference>
<keyword evidence="4 7" id="KW-0133">Cell shape</keyword>
<dbReference type="InterPro" id="IPR036365">
    <property type="entry name" value="PGBD-like_sf"/>
</dbReference>
<reference evidence="11 12" key="1">
    <citation type="journal article" date="2018" name="Sci. Rep.">
        <title>Rhizobium tumorigenes sp. nov., a novel plant tumorigenic bacterium isolated from cane gall tumors on thornless blackberry.</title>
        <authorList>
            <person name="Kuzmanovi N."/>
            <person name="Smalla K."/>
            <person name="Gronow S."/>
            <person name="PuBawska J."/>
        </authorList>
    </citation>
    <scope>NUCLEOTIDE SEQUENCE [LARGE SCALE GENOMIC DNA]</scope>
    <source>
        <strain evidence="11 12">CCBAU 85046</strain>
    </source>
</reference>
<accession>A0A2W4D3Q2</accession>
<evidence type="ECO:0000256" key="7">
    <source>
        <dbReference type="PROSITE-ProRule" id="PRU01373"/>
    </source>
</evidence>
<organism evidence="11 12">
    <name type="scientific">Rhizobium tubonense</name>
    <dbReference type="NCBI Taxonomy" id="484088"/>
    <lineage>
        <taxon>Bacteria</taxon>
        <taxon>Pseudomonadati</taxon>
        <taxon>Pseudomonadota</taxon>
        <taxon>Alphaproteobacteria</taxon>
        <taxon>Hyphomicrobiales</taxon>
        <taxon>Rhizobiaceae</taxon>
        <taxon>Rhizobium/Agrobacterium group</taxon>
        <taxon>Rhizobium</taxon>
    </lineage>
</organism>
<dbReference type="InterPro" id="IPR036366">
    <property type="entry name" value="PGBDSf"/>
</dbReference>
<dbReference type="EMBL" id="PCDP01000001">
    <property type="protein sequence ID" value="PZM16825.1"/>
    <property type="molecule type" value="Genomic_DNA"/>
</dbReference>
<dbReference type="InterPro" id="IPR050979">
    <property type="entry name" value="LD-transpeptidase"/>
</dbReference>
<name>A0A2W4D3Q2_9HYPH</name>
<dbReference type="NCBIfam" id="NF004785">
    <property type="entry name" value="PRK06132.1-2"/>
    <property type="match status" value="1"/>
</dbReference>
<evidence type="ECO:0000256" key="6">
    <source>
        <dbReference type="ARBA" id="ARBA00023316"/>
    </source>
</evidence>
<dbReference type="UniPathway" id="UPA00219"/>
<dbReference type="CDD" id="cd16913">
    <property type="entry name" value="YkuD_like"/>
    <property type="match status" value="1"/>
</dbReference>
<comment type="pathway">
    <text evidence="1 7">Cell wall biogenesis; peptidoglycan biosynthesis.</text>
</comment>
<dbReference type="GO" id="GO:0005576">
    <property type="term" value="C:extracellular region"/>
    <property type="evidence" value="ECO:0007669"/>
    <property type="project" value="TreeGrafter"/>
</dbReference>
<dbReference type="GO" id="GO:0071555">
    <property type="term" value="P:cell wall organization"/>
    <property type="evidence" value="ECO:0007669"/>
    <property type="project" value="UniProtKB-UniRule"/>
</dbReference>
<dbReference type="Proteomes" id="UP000248925">
    <property type="component" value="Unassembled WGS sequence"/>
</dbReference>
<dbReference type="InterPro" id="IPR016915">
    <property type="entry name" value="UCP029342"/>
</dbReference>
<dbReference type="Pfam" id="PF01471">
    <property type="entry name" value="PG_binding_1"/>
    <property type="match status" value="1"/>
</dbReference>
<dbReference type="GO" id="GO:0016740">
    <property type="term" value="F:transferase activity"/>
    <property type="evidence" value="ECO:0007669"/>
    <property type="project" value="UniProtKB-KW"/>
</dbReference>
<evidence type="ECO:0000256" key="9">
    <source>
        <dbReference type="SAM" id="SignalP"/>
    </source>
</evidence>
<feature type="compositionally biased region" description="Polar residues" evidence="8">
    <location>
        <begin position="409"/>
        <end position="421"/>
    </location>
</feature>
<dbReference type="InterPro" id="IPR002477">
    <property type="entry name" value="Peptidoglycan-bd-like"/>
</dbReference>
<feature type="domain" description="L,D-TPase catalytic" evidence="10">
    <location>
        <begin position="28"/>
        <end position="138"/>
    </location>
</feature>
<proteinExistence type="inferred from homology"/>
<dbReference type="PIRSF" id="PIRSF029342">
    <property type="entry name" value="UCP029342_ErfK/YbiS/YcfS/YnhG"/>
    <property type="match status" value="1"/>
</dbReference>
<feature type="region of interest" description="Disordered" evidence="8">
    <location>
        <begin position="391"/>
        <end position="421"/>
    </location>
</feature>
<keyword evidence="12" id="KW-1185">Reference proteome</keyword>
<evidence type="ECO:0000313" key="11">
    <source>
        <dbReference type="EMBL" id="PZM16825.1"/>
    </source>
</evidence>
<evidence type="ECO:0000256" key="3">
    <source>
        <dbReference type="ARBA" id="ARBA00022679"/>
    </source>
</evidence>
<dbReference type="Pfam" id="PF03734">
    <property type="entry name" value="YkuD"/>
    <property type="match status" value="1"/>
</dbReference>
<dbReference type="OrthoDB" id="463216at2"/>
<dbReference type="Gene3D" id="1.10.101.10">
    <property type="entry name" value="PGBD-like superfamily/PGBD"/>
    <property type="match status" value="1"/>
</dbReference>
<keyword evidence="3" id="KW-0808">Transferase</keyword>
<feature type="signal peptide" evidence="9">
    <location>
        <begin position="1"/>
        <end position="22"/>
    </location>
</feature>
<dbReference type="Gene3D" id="2.40.440.10">
    <property type="entry name" value="L,D-transpeptidase catalytic domain-like"/>
    <property type="match status" value="1"/>
</dbReference>
<keyword evidence="6 7" id="KW-0961">Cell wall biogenesis/degradation</keyword>
<dbReference type="PANTHER" id="PTHR30582:SF2">
    <property type="entry name" value="L,D-TRANSPEPTIDASE YCIB-RELATED"/>
    <property type="match status" value="1"/>
</dbReference>
<feature type="active site" description="Proton donor/acceptor" evidence="7">
    <location>
        <position position="100"/>
    </location>
</feature>
<dbReference type="InterPro" id="IPR038063">
    <property type="entry name" value="Transpep_catalytic_dom"/>
</dbReference>
<dbReference type="PANTHER" id="PTHR30582">
    <property type="entry name" value="L,D-TRANSPEPTIDASE"/>
    <property type="match status" value="1"/>
</dbReference>
<evidence type="ECO:0000256" key="5">
    <source>
        <dbReference type="ARBA" id="ARBA00022984"/>
    </source>
</evidence>
<dbReference type="GO" id="GO:0018104">
    <property type="term" value="P:peptidoglycan-protein cross-linking"/>
    <property type="evidence" value="ECO:0007669"/>
    <property type="project" value="TreeGrafter"/>
</dbReference>
<dbReference type="SUPFAM" id="SSF47090">
    <property type="entry name" value="PGBD-like"/>
    <property type="match status" value="1"/>
</dbReference>
<evidence type="ECO:0000256" key="8">
    <source>
        <dbReference type="SAM" id="MobiDB-lite"/>
    </source>
</evidence>
<keyword evidence="5 7" id="KW-0573">Peptidoglycan synthesis</keyword>
<gene>
    <name evidence="11" type="ORF">CPY51_00810</name>
</gene>
<evidence type="ECO:0000256" key="2">
    <source>
        <dbReference type="ARBA" id="ARBA00005992"/>
    </source>
</evidence>
<dbReference type="SUPFAM" id="SSF141523">
    <property type="entry name" value="L,D-transpeptidase catalytic domain-like"/>
    <property type="match status" value="1"/>
</dbReference>
<dbReference type="AlphaFoldDB" id="A0A2W4D3Q2"/>
<comment type="caution">
    <text evidence="11">The sequence shown here is derived from an EMBL/GenBank/DDBJ whole genome shotgun (WGS) entry which is preliminary data.</text>
</comment>
<protein>
    <recommendedName>
        <fullName evidence="10">L,D-TPase catalytic domain-containing protein</fullName>
    </recommendedName>
</protein>
<dbReference type="InterPro" id="IPR005490">
    <property type="entry name" value="LD_TPept_cat_dom"/>
</dbReference>
<evidence type="ECO:0000313" key="12">
    <source>
        <dbReference type="Proteomes" id="UP000248925"/>
    </source>
</evidence>
<feature type="chain" id="PRO_5016135868" description="L,D-TPase catalytic domain-containing protein" evidence="9">
    <location>
        <begin position="23"/>
        <end position="421"/>
    </location>
</feature>
<sequence length="421" mass="44830">MLRLFLGIGLLSATALTPPAFAADARTLQIVVSTDRQSLAVYDGDQVVATSKVSTGKQGHSTPNGIFSILEKERYHASNIYSNSPMPFMQRLTWSGIALHESGYVPGYPASHGCVRMPKSFAQKLYQMTAPGVHVVITNQPLVPQPIEHATLFQPSAPALDLPLFSDLQLRPTNAAFLPKSEPIQVATNDTASLPVPPAAPRLALADQAPLRILITRRDLRGNVRDLQALLTGMGYDAGAPDGMLGPTTVQAIQDFKKAHNVTTTGGLVSAELMKAVYAIAGKGEPPNGEVMVRQAFKPVFEAPAAIADPEEALGTHFFTAHDVDKIDGKAEWYGVTLENNLSRDAMKRLGITSEEQSGSLNAAGHALDRITIPDDARRKIEDMLTAGSSLTISDTGVGPETGDGTDFITITKNGGSSNRG</sequence>
<feature type="active site" description="Nucleophile" evidence="7">
    <location>
        <position position="114"/>
    </location>
</feature>
<evidence type="ECO:0000259" key="10">
    <source>
        <dbReference type="PROSITE" id="PS52029"/>
    </source>
</evidence>
<evidence type="ECO:0000256" key="4">
    <source>
        <dbReference type="ARBA" id="ARBA00022960"/>
    </source>
</evidence>